<reference evidence="6" key="1">
    <citation type="journal article" date="2013" name="Nature">
        <title>Draft genome of the wheat A-genome progenitor Triticum urartu.</title>
        <authorList>
            <person name="Ling H.Q."/>
            <person name="Zhao S."/>
            <person name="Liu D."/>
            <person name="Wang J."/>
            <person name="Sun H."/>
            <person name="Zhang C."/>
            <person name="Fan H."/>
            <person name="Li D."/>
            <person name="Dong L."/>
            <person name="Tao Y."/>
            <person name="Gao C."/>
            <person name="Wu H."/>
            <person name="Li Y."/>
            <person name="Cui Y."/>
            <person name="Guo X."/>
            <person name="Zheng S."/>
            <person name="Wang B."/>
            <person name="Yu K."/>
            <person name="Liang Q."/>
            <person name="Yang W."/>
            <person name="Lou X."/>
            <person name="Chen J."/>
            <person name="Feng M."/>
            <person name="Jian J."/>
            <person name="Zhang X."/>
            <person name="Luo G."/>
            <person name="Jiang Y."/>
            <person name="Liu J."/>
            <person name="Wang Z."/>
            <person name="Sha Y."/>
            <person name="Zhang B."/>
            <person name="Wu H."/>
            <person name="Tang D."/>
            <person name="Shen Q."/>
            <person name="Xue P."/>
            <person name="Zou S."/>
            <person name="Wang X."/>
            <person name="Liu X."/>
            <person name="Wang F."/>
            <person name="Yang Y."/>
            <person name="An X."/>
            <person name="Dong Z."/>
            <person name="Zhang K."/>
            <person name="Zhang X."/>
            <person name="Luo M.C."/>
            <person name="Dvorak J."/>
            <person name="Tong Y."/>
            <person name="Wang J."/>
            <person name="Yang H."/>
            <person name="Li Z."/>
            <person name="Wang D."/>
            <person name="Zhang A."/>
            <person name="Wang J."/>
        </authorList>
    </citation>
    <scope>NUCLEOTIDE SEQUENCE</scope>
    <source>
        <strain evidence="6">cv. G1812</strain>
    </source>
</reference>
<evidence type="ECO:0000259" key="4">
    <source>
        <dbReference type="Pfam" id="PF23598"/>
    </source>
</evidence>
<dbReference type="SUPFAM" id="SSF52058">
    <property type="entry name" value="L domain-like"/>
    <property type="match status" value="1"/>
</dbReference>
<dbReference type="Pfam" id="PF23598">
    <property type="entry name" value="LRR_14"/>
    <property type="match status" value="1"/>
</dbReference>
<keyword evidence="6" id="KW-1185">Reference proteome</keyword>
<dbReference type="GO" id="GO:0002758">
    <property type="term" value="P:innate immune response-activating signaling pathway"/>
    <property type="evidence" value="ECO:0007669"/>
    <property type="project" value="UniProtKB-ARBA"/>
</dbReference>
<sequence length="498" mass="57006">MLASKNRNDWSKGYQAMGSGLQDRPGVKDMRRILSVSYYDLPPQLRTFLLYISLYPEDYNIVSRDLIWQWIGEGFIREEHGNSLYEVGEDYFSELINKGLIQPADVSDDKESACRVHDMVLDLITSISREENFLTCIGGQQSGSAPSKIRRLSVQSLNEDDIMQMATMNLSRLRSITVFGRDINLLPALSSFSVLRALNLVYCWDVDNHHIKVTYSMLHLRYLCLCNTSITQIPDDIRNLRFLQVLDISATAIKMLPTSFFQLTQLVYLHIGMGTALPERLDNLKSLQELLGINIESPSMLHDLSKLTELRNLRVRVCGWNDDYKELFRRCLSNLINLKSIKLSGVHRNIDYGSDSLSPEPQQLQCIHLADSIKCDVPRWISSLSNLSTLLIQHLETLREEHLRVLGPMSSLCDLHIWVAQTARSKRLVIDGSYLFRCLARLKIGSSIMELKFAQGAMQKLHTLEVILSVQQTWDRFGDLDFVLENLSSLKQVYVGKW</sequence>
<dbReference type="GO" id="GO:0042742">
    <property type="term" value="P:defense response to bacterium"/>
    <property type="evidence" value="ECO:0007669"/>
    <property type="project" value="UniProtKB-ARBA"/>
</dbReference>
<dbReference type="Proteomes" id="UP000015106">
    <property type="component" value="Unassembled WGS sequence"/>
</dbReference>
<dbReference type="PANTHER" id="PTHR23155:SF1229">
    <property type="entry name" value="OS11G0550500 PROTEIN"/>
    <property type="match status" value="1"/>
</dbReference>
<name>A0A8R7RBN8_TRIUA</name>
<evidence type="ECO:0000313" key="6">
    <source>
        <dbReference type="Proteomes" id="UP000015106"/>
    </source>
</evidence>
<dbReference type="InterPro" id="IPR055414">
    <property type="entry name" value="LRR_R13L4/SHOC2-like"/>
</dbReference>
<dbReference type="InterPro" id="IPR036388">
    <property type="entry name" value="WH-like_DNA-bd_sf"/>
</dbReference>
<feature type="domain" description="Disease resistance R13L4/SHOC-2-like LRR" evidence="4">
    <location>
        <begin position="173"/>
        <end position="495"/>
    </location>
</feature>
<evidence type="ECO:0000256" key="2">
    <source>
        <dbReference type="ARBA" id="ARBA00022821"/>
    </source>
</evidence>
<proteinExistence type="predicted"/>
<keyword evidence="2" id="KW-0611">Plant defense</keyword>
<dbReference type="Gene3D" id="3.80.10.10">
    <property type="entry name" value="Ribonuclease Inhibitor"/>
    <property type="match status" value="1"/>
</dbReference>
<dbReference type="Pfam" id="PF23559">
    <property type="entry name" value="WHD_DRP"/>
    <property type="match status" value="1"/>
</dbReference>
<dbReference type="EnsemblPlants" id="TuG1812S0002566700.01.T01">
    <property type="protein sequence ID" value="TuG1812S0002566700.01.T01.s_cds44646"/>
    <property type="gene ID" value="TuG1812S0002566700.01"/>
</dbReference>
<dbReference type="Gramene" id="TuG1812S0002566700.01.T01">
    <property type="protein sequence ID" value="TuG1812S0002566700.01.T01.s_cds44646"/>
    <property type="gene ID" value="TuG1812S0002566700.01"/>
</dbReference>
<dbReference type="Gene3D" id="1.10.10.10">
    <property type="entry name" value="Winged helix-like DNA-binding domain superfamily/Winged helix DNA-binding domain"/>
    <property type="match status" value="1"/>
</dbReference>
<evidence type="ECO:0008006" key="7">
    <source>
        <dbReference type="Google" id="ProtNLM"/>
    </source>
</evidence>
<dbReference type="InterPro" id="IPR044974">
    <property type="entry name" value="Disease_R_plants"/>
</dbReference>
<feature type="domain" description="Disease resistance protein winged helix" evidence="3">
    <location>
        <begin position="54"/>
        <end position="124"/>
    </location>
</feature>
<dbReference type="AlphaFoldDB" id="A0A8R7RBN8"/>
<evidence type="ECO:0000313" key="5">
    <source>
        <dbReference type="EnsemblPlants" id="TuG1812S0002566700.01.T01.s_cds44646"/>
    </source>
</evidence>
<accession>A0A8R7RBN8</accession>
<dbReference type="PANTHER" id="PTHR23155">
    <property type="entry name" value="DISEASE RESISTANCE PROTEIN RP"/>
    <property type="match status" value="1"/>
</dbReference>
<dbReference type="GO" id="GO:0009626">
    <property type="term" value="P:plant-type hypersensitive response"/>
    <property type="evidence" value="ECO:0007669"/>
    <property type="project" value="UniProtKB-ARBA"/>
</dbReference>
<dbReference type="InterPro" id="IPR032675">
    <property type="entry name" value="LRR_dom_sf"/>
</dbReference>
<dbReference type="InterPro" id="IPR058922">
    <property type="entry name" value="WHD_DRP"/>
</dbReference>
<keyword evidence="1" id="KW-0677">Repeat</keyword>
<protein>
    <recommendedName>
        <fullName evidence="7">Disease resistance RPP13-like protein 4</fullName>
    </recommendedName>
</protein>
<evidence type="ECO:0000256" key="1">
    <source>
        <dbReference type="ARBA" id="ARBA00022737"/>
    </source>
</evidence>
<organism evidence="5 6">
    <name type="scientific">Triticum urartu</name>
    <name type="common">Red wild einkorn</name>
    <name type="synonym">Crithodium urartu</name>
    <dbReference type="NCBI Taxonomy" id="4572"/>
    <lineage>
        <taxon>Eukaryota</taxon>
        <taxon>Viridiplantae</taxon>
        <taxon>Streptophyta</taxon>
        <taxon>Embryophyta</taxon>
        <taxon>Tracheophyta</taxon>
        <taxon>Spermatophyta</taxon>
        <taxon>Magnoliopsida</taxon>
        <taxon>Liliopsida</taxon>
        <taxon>Poales</taxon>
        <taxon>Poaceae</taxon>
        <taxon>BOP clade</taxon>
        <taxon>Pooideae</taxon>
        <taxon>Triticodae</taxon>
        <taxon>Triticeae</taxon>
        <taxon>Triticinae</taxon>
        <taxon>Triticum</taxon>
    </lineage>
</organism>
<reference evidence="5" key="2">
    <citation type="submission" date="2022-06" db="UniProtKB">
        <authorList>
            <consortium name="EnsemblPlants"/>
        </authorList>
    </citation>
    <scope>IDENTIFICATION</scope>
</reference>
<evidence type="ECO:0000259" key="3">
    <source>
        <dbReference type="Pfam" id="PF23559"/>
    </source>
</evidence>
<dbReference type="FunFam" id="1.10.10.10:FF:000322">
    <property type="entry name" value="Probable disease resistance protein At1g63360"/>
    <property type="match status" value="1"/>
</dbReference>